<dbReference type="AGR" id="MGI:2141874"/>
<proteinExistence type="predicted"/>
<dbReference type="Proteomes" id="UP000000589">
    <property type="component" value="Chromosome 7"/>
</dbReference>
<name>D6RFC7_MOUSE</name>
<dbReference type="ExpressionAtlas" id="D6RFC7">
    <property type="expression patterns" value="baseline and differential"/>
</dbReference>
<dbReference type="Bgee" id="ENSMUSG00000037552">
    <property type="expression patterns" value="Expressed in internal carotid artery and 203 other cell types or tissues"/>
</dbReference>
<reference evidence="1 3" key="1">
    <citation type="journal article" date="2009" name="PLoS Biol.">
        <title>Lineage-specific biology revealed by a finished genome assembly of the mouse.</title>
        <authorList>
            <consortium name="Mouse Genome Sequencing Consortium"/>
            <person name="Church D.M."/>
            <person name="Goodstadt L."/>
            <person name="Hillier L.W."/>
            <person name="Zody M.C."/>
            <person name="Goldstein S."/>
            <person name="She X."/>
            <person name="Bult C.J."/>
            <person name="Agarwala R."/>
            <person name="Cherry J.L."/>
            <person name="DiCuccio M."/>
            <person name="Hlavina W."/>
            <person name="Kapustin Y."/>
            <person name="Meric P."/>
            <person name="Maglott D."/>
            <person name="Birtle Z."/>
            <person name="Marques A.C."/>
            <person name="Graves T."/>
            <person name="Zhou S."/>
            <person name="Teague B."/>
            <person name="Potamousis K."/>
            <person name="Churas C."/>
            <person name="Place M."/>
            <person name="Herschleb J."/>
            <person name="Runnheim R."/>
            <person name="Forrest D."/>
            <person name="Amos-Landgraf J."/>
            <person name="Schwartz D.C."/>
            <person name="Cheng Z."/>
            <person name="Lindblad-Toh K."/>
            <person name="Eichler E.E."/>
            <person name="Ponting C.P."/>
        </authorList>
    </citation>
    <scope>NUCLEOTIDE SEQUENCE [LARGE SCALE GENOMIC DNA]</scope>
    <source>
        <strain evidence="1 3">C57BL/6J</strain>
    </source>
</reference>
<dbReference type="VEuPathDB" id="HostDB:ENSMUSG00000037552"/>
<evidence type="ECO:0000313" key="2">
    <source>
        <dbReference type="MGI" id="MGI:2141874"/>
    </source>
</evidence>
<reference evidence="1" key="3">
    <citation type="submission" date="2025-08" db="UniProtKB">
        <authorList>
            <consortium name="Ensembl"/>
        </authorList>
    </citation>
    <scope>IDENTIFICATION</scope>
    <source>
        <strain evidence="1">C57BL/6J</strain>
    </source>
</reference>
<dbReference type="Ensembl" id="ENSMUST00000152281.2">
    <property type="protein sequence ID" value="ENSMUSP00000117062.2"/>
    <property type="gene ID" value="ENSMUSG00000037552.18"/>
</dbReference>
<dbReference type="HOGENOM" id="CLU_3013597_0_0_1"/>
<sequence length="56" mass="5630">MPEGARGLSLPKPSLRLGCGHQGEVCDCAAVSDTPTAGLVLSMANIAQPCHHGGDC</sequence>
<dbReference type="MGI" id="MGI:2141874">
    <property type="gene designation" value="Plekhg2"/>
</dbReference>
<accession>D6RFC7</accession>
<reference evidence="1 3" key="2">
    <citation type="journal article" date="2011" name="PLoS Biol.">
        <title>Modernizing reference genome assemblies.</title>
        <authorList>
            <person name="Church D.M."/>
            <person name="Schneider V.A."/>
            <person name="Graves T."/>
            <person name="Auger K."/>
            <person name="Cunningham F."/>
            <person name="Bouk N."/>
            <person name="Chen H.C."/>
            <person name="Agarwala R."/>
            <person name="McLaren W.M."/>
            <person name="Ritchie G.R."/>
            <person name="Albracht D."/>
            <person name="Kremitzki M."/>
            <person name="Rock S."/>
            <person name="Kotkiewicz H."/>
            <person name="Kremitzki C."/>
            <person name="Wollam A."/>
            <person name="Trani L."/>
            <person name="Fulton L."/>
            <person name="Fulton R."/>
            <person name="Matthews L."/>
            <person name="Whitehead S."/>
            <person name="Chow W."/>
            <person name="Torrance J."/>
            <person name="Dunn M."/>
            <person name="Harden G."/>
            <person name="Threadgold G."/>
            <person name="Wood J."/>
            <person name="Collins J."/>
            <person name="Heath P."/>
            <person name="Griffiths G."/>
            <person name="Pelan S."/>
            <person name="Grafham D."/>
            <person name="Eichler E.E."/>
            <person name="Weinstock G."/>
            <person name="Mardis E.R."/>
            <person name="Wilson R.K."/>
            <person name="Howe K."/>
            <person name="Flicek P."/>
            <person name="Hubbard T."/>
        </authorList>
    </citation>
    <scope>NUCLEOTIDE SEQUENCE [LARGE SCALE GENOMIC DNA]</scope>
    <source>
        <strain evidence="1 3">C57BL/6J</strain>
    </source>
</reference>
<organism evidence="1 3">
    <name type="scientific">Mus musculus</name>
    <name type="common">Mouse</name>
    <dbReference type="NCBI Taxonomy" id="10090"/>
    <lineage>
        <taxon>Eukaryota</taxon>
        <taxon>Metazoa</taxon>
        <taxon>Chordata</taxon>
        <taxon>Craniata</taxon>
        <taxon>Vertebrata</taxon>
        <taxon>Euteleostomi</taxon>
        <taxon>Mammalia</taxon>
        <taxon>Eutheria</taxon>
        <taxon>Euarchontoglires</taxon>
        <taxon>Glires</taxon>
        <taxon>Rodentia</taxon>
        <taxon>Myomorpha</taxon>
        <taxon>Muroidea</taxon>
        <taxon>Muridae</taxon>
        <taxon>Murinae</taxon>
        <taxon>Mus</taxon>
        <taxon>Mus</taxon>
    </lineage>
</organism>
<evidence type="ECO:0000313" key="3">
    <source>
        <dbReference type="Proteomes" id="UP000000589"/>
    </source>
</evidence>
<evidence type="ECO:0000313" key="1">
    <source>
        <dbReference type="Ensembl" id="ENSMUSP00000117062.2"/>
    </source>
</evidence>
<protein>
    <submittedName>
        <fullName evidence="1">Pleckstrin homology domain containing, family G (with RhoGef domain) member 2</fullName>
    </submittedName>
</protein>
<keyword evidence="3" id="KW-1185">Reference proteome</keyword>
<reference evidence="1" key="4">
    <citation type="submission" date="2025-09" db="UniProtKB">
        <authorList>
            <consortium name="Ensembl"/>
        </authorList>
    </citation>
    <scope>IDENTIFICATION</scope>
    <source>
        <strain evidence="1">C57BL/6J</strain>
    </source>
</reference>
<dbReference type="Antibodypedia" id="30324">
    <property type="antibodies" value="48 antibodies from 13 providers"/>
</dbReference>
<dbReference type="GeneTree" id="ENSGT00940000162093"/>
<dbReference type="AlphaFoldDB" id="D6RFC7"/>
<gene>
    <name evidence="1 2" type="primary">Plekhg2</name>
</gene>